<evidence type="ECO:0000313" key="1">
    <source>
        <dbReference type="EMBL" id="CAK61630.1"/>
    </source>
</evidence>
<dbReference type="AlphaFoldDB" id="A0BSW3"/>
<dbReference type="KEGG" id="ptm:GSPATT00031862001"/>
<protein>
    <recommendedName>
        <fullName evidence="3">C2H2-type domain-containing protein</fullName>
    </recommendedName>
</protein>
<keyword evidence="2" id="KW-1185">Reference proteome</keyword>
<dbReference type="HOGENOM" id="CLU_2255379_0_0_1"/>
<dbReference type="RefSeq" id="XP_001429028.1">
    <property type="nucleotide sequence ID" value="XM_001428991.1"/>
</dbReference>
<organism evidence="1 2">
    <name type="scientific">Paramecium tetraurelia</name>
    <dbReference type="NCBI Taxonomy" id="5888"/>
    <lineage>
        <taxon>Eukaryota</taxon>
        <taxon>Sar</taxon>
        <taxon>Alveolata</taxon>
        <taxon>Ciliophora</taxon>
        <taxon>Intramacronucleata</taxon>
        <taxon>Oligohymenophorea</taxon>
        <taxon>Peniculida</taxon>
        <taxon>Parameciidae</taxon>
        <taxon>Paramecium</taxon>
    </lineage>
</organism>
<gene>
    <name evidence="1" type="ORF">GSPATT00031862001</name>
</gene>
<dbReference type="Proteomes" id="UP000000600">
    <property type="component" value="Unassembled WGS sequence"/>
</dbReference>
<accession>A0BSW3</accession>
<sequence>MEQQYILCPSCKISVGFLSCCTCHKKFELVLCNGLQVNCPLCIDCKLDTFYQSDQDVQQHQQCHRNSKRMLYHCECCNGYFCKCVERQLKRQVTLNPCPFSKNR</sequence>
<proteinExistence type="predicted"/>
<dbReference type="GeneID" id="5014811"/>
<name>A0BSW3_PARTE</name>
<reference evidence="1 2" key="1">
    <citation type="journal article" date="2006" name="Nature">
        <title>Global trends of whole-genome duplications revealed by the ciliate Paramecium tetraurelia.</title>
        <authorList>
            <consortium name="Genoscope"/>
            <person name="Aury J.-M."/>
            <person name="Jaillon O."/>
            <person name="Duret L."/>
            <person name="Noel B."/>
            <person name="Jubin C."/>
            <person name="Porcel B.M."/>
            <person name="Segurens B."/>
            <person name="Daubin V."/>
            <person name="Anthouard V."/>
            <person name="Aiach N."/>
            <person name="Arnaiz O."/>
            <person name="Billaut A."/>
            <person name="Beisson J."/>
            <person name="Blanc I."/>
            <person name="Bouhouche K."/>
            <person name="Camara F."/>
            <person name="Duharcourt S."/>
            <person name="Guigo R."/>
            <person name="Gogendeau D."/>
            <person name="Katinka M."/>
            <person name="Keller A.-M."/>
            <person name="Kissmehl R."/>
            <person name="Klotz C."/>
            <person name="Koll F."/>
            <person name="Le Moue A."/>
            <person name="Lepere C."/>
            <person name="Malinsky S."/>
            <person name="Nowacki M."/>
            <person name="Nowak J.K."/>
            <person name="Plattner H."/>
            <person name="Poulain J."/>
            <person name="Ruiz F."/>
            <person name="Serrano V."/>
            <person name="Zagulski M."/>
            <person name="Dessen P."/>
            <person name="Betermier M."/>
            <person name="Weissenbach J."/>
            <person name="Scarpelli C."/>
            <person name="Schachter V."/>
            <person name="Sperling L."/>
            <person name="Meyer E."/>
            <person name="Cohen J."/>
            <person name="Wincker P."/>
        </authorList>
    </citation>
    <scope>NUCLEOTIDE SEQUENCE [LARGE SCALE GENOMIC DNA]</scope>
    <source>
        <strain evidence="1 2">Stock d4-2</strain>
    </source>
</reference>
<dbReference type="EMBL" id="CT868015">
    <property type="protein sequence ID" value="CAK61630.1"/>
    <property type="molecule type" value="Genomic_DNA"/>
</dbReference>
<evidence type="ECO:0008006" key="3">
    <source>
        <dbReference type="Google" id="ProtNLM"/>
    </source>
</evidence>
<evidence type="ECO:0000313" key="2">
    <source>
        <dbReference type="Proteomes" id="UP000000600"/>
    </source>
</evidence>
<dbReference type="InParanoid" id="A0BSW3"/>
<dbReference type="OrthoDB" id="290096at2759"/>
<dbReference type="OMA" id="CKCVERQ"/>